<protein>
    <recommendedName>
        <fullName evidence="4">anthranilate synthase</fullName>
        <ecNumber evidence="4">4.1.3.27</ecNumber>
    </recommendedName>
</protein>
<keyword evidence="7" id="KW-0057">Aromatic amino acid biosynthesis</keyword>
<dbReference type="InterPro" id="IPR015890">
    <property type="entry name" value="Chorismate_C"/>
</dbReference>
<dbReference type="PRINTS" id="PR00095">
    <property type="entry name" value="ANTSNTHASEI"/>
</dbReference>
<accession>A0A1D2AFI5</accession>
<gene>
    <name evidence="12" type="ORF">g.23007</name>
</gene>
<reference evidence="12" key="1">
    <citation type="submission" date="2015-08" db="EMBL/GenBank/DDBJ databases">
        <authorList>
            <person name="Babu N.S."/>
            <person name="Beckwith C.J."/>
            <person name="Beseler K.G."/>
            <person name="Brison A."/>
            <person name="Carone J.V."/>
            <person name="Caskin T.P."/>
            <person name="Diamond M."/>
            <person name="Durham M.E."/>
            <person name="Foxe J.M."/>
            <person name="Go M."/>
            <person name="Henderson B.A."/>
            <person name="Jones I.B."/>
            <person name="McGettigan J.A."/>
            <person name="Micheletti S.J."/>
            <person name="Nasrallah M.E."/>
            <person name="Ortiz D."/>
            <person name="Piller C.R."/>
            <person name="Privatt S.R."/>
            <person name="Schneider S.L."/>
            <person name="Sharp S."/>
            <person name="Smith T.C."/>
            <person name="Stanton J.D."/>
            <person name="Ullery H.E."/>
            <person name="Wilson R.J."/>
            <person name="Serrano M.G."/>
            <person name="Buck G."/>
            <person name="Lee V."/>
            <person name="Wang Y."/>
            <person name="Carvalho R."/>
            <person name="Voegtly L."/>
            <person name="Shi R."/>
            <person name="Duckworth R."/>
            <person name="Johnson A."/>
            <person name="Loviza R."/>
            <person name="Walstead R."/>
            <person name="Shah Z."/>
            <person name="Kiflezghi M."/>
            <person name="Wade K."/>
            <person name="Ball S.L."/>
            <person name="Bradley K.W."/>
            <person name="Asai D.J."/>
            <person name="Bowman C.A."/>
            <person name="Russell D.A."/>
            <person name="Pope W.H."/>
            <person name="Jacobs-Sera D."/>
            <person name="Hendrix R.W."/>
            <person name="Hatfull G.F."/>
        </authorList>
    </citation>
    <scope>NUCLEOTIDE SEQUENCE</scope>
</reference>
<evidence type="ECO:0000256" key="9">
    <source>
        <dbReference type="SAM" id="MobiDB-lite"/>
    </source>
</evidence>
<comment type="subunit">
    <text evidence="3">Heterotetramer consisting of two non-identical subunits: a beta subunit and a large alpha subunit.</text>
</comment>
<keyword evidence="8" id="KW-0456">Lyase</keyword>
<dbReference type="AlphaFoldDB" id="A0A1D2AFI5"/>
<evidence type="ECO:0000259" key="11">
    <source>
        <dbReference type="Pfam" id="PF04715"/>
    </source>
</evidence>
<sequence length="626" mass="67449">MMRQTSPVCTTSGSQGCVGPASACRASPSPRPSLPTPRPWTSSPQACSFLPRAEHQHRCCYTPRASARPGPLASAELERALEADLSFSPEFSRFREAAKSGNLVPLYERVFSDQLTPVSAYRCLVRADDREAPSFLFESVINGTQQGRYSFVGAHPSLEIVAHANAVTVLDNEAGTTRSFEAPDPLQVAQDMSAPWSPVIPEGLPPVFTGGWVGYAGYDTVRYVYPAKLPFSAAPPDDRGLPDLHLALYNDVIVFDHATKLAYVIAWVHLGAHASPEAAFLAGRERLAATAAAIRSENAPAMLGARVNMSLGQRPALSAATSNMTKAQFMAAVERTKEHIQAGDVFQLVGSQRFERCTFADPFEIYRSLRVVNPSPYMTYLQARGCILVASSPEILCRVGLDGTVTNRPLAGTRPRGATQEADEALEADLLADEKELAEHIMLVDLGRNDVGRVARHGSVKVEALMEVERYSHVMHISSTVTGRLRPGLNAWDALRAALPVGTISGAPKVRAMQIIDELEVTRRGPYGGGLGHVSFAGGLDMALALRTMVIPTSSQTSLYQYGRGSAGAPPRREWTVHMQSGAGFVADSDPEKEWEETVNKAAGLGRAIDLAEQAFVGQAGREQEG</sequence>
<dbReference type="FunFam" id="3.60.120.10:FF:000003">
    <property type="entry name" value="Anthranilate synthase component 1"/>
    <property type="match status" value="1"/>
</dbReference>
<dbReference type="GO" id="GO:0000162">
    <property type="term" value="P:L-tryptophan biosynthetic process"/>
    <property type="evidence" value="ECO:0007669"/>
    <property type="project" value="UniProtKB-UniPathway"/>
</dbReference>
<dbReference type="SUPFAM" id="SSF56322">
    <property type="entry name" value="ADC synthase"/>
    <property type="match status" value="1"/>
</dbReference>
<dbReference type="EC" id="4.1.3.27" evidence="4"/>
<comment type="pathway">
    <text evidence="1">Amino-acid biosynthesis; L-tryptophan biosynthesis; L-tryptophan from chorismate: step 1/5.</text>
</comment>
<dbReference type="PANTHER" id="PTHR11236">
    <property type="entry name" value="AMINOBENZOATE/ANTHRANILATE SYNTHASE"/>
    <property type="match status" value="1"/>
</dbReference>
<dbReference type="EMBL" id="GDKF01000646">
    <property type="protein sequence ID" value="JAT77976.1"/>
    <property type="molecule type" value="Transcribed_RNA"/>
</dbReference>
<dbReference type="PROSITE" id="PS51257">
    <property type="entry name" value="PROKAR_LIPOPROTEIN"/>
    <property type="match status" value="1"/>
</dbReference>
<feature type="region of interest" description="Disordered" evidence="9">
    <location>
        <begin position="1"/>
        <end position="40"/>
    </location>
</feature>
<evidence type="ECO:0000313" key="12">
    <source>
        <dbReference type="EMBL" id="JAT77976.1"/>
    </source>
</evidence>
<evidence type="ECO:0000256" key="7">
    <source>
        <dbReference type="ARBA" id="ARBA00023141"/>
    </source>
</evidence>
<feature type="domain" description="Chorismate-utilising enzyme C-terminal" evidence="10">
    <location>
        <begin position="326"/>
        <end position="601"/>
    </location>
</feature>
<comment type="similarity">
    <text evidence="2">Belongs to the anthranilate synthase component I family.</text>
</comment>
<keyword evidence="5" id="KW-0028">Amino-acid biosynthesis</keyword>
<dbReference type="GO" id="GO:0004049">
    <property type="term" value="F:anthranilate synthase activity"/>
    <property type="evidence" value="ECO:0007669"/>
    <property type="project" value="UniProtKB-EC"/>
</dbReference>
<dbReference type="Gene3D" id="3.60.120.10">
    <property type="entry name" value="Anthranilate synthase"/>
    <property type="match status" value="1"/>
</dbReference>
<evidence type="ECO:0000259" key="10">
    <source>
        <dbReference type="Pfam" id="PF00425"/>
    </source>
</evidence>
<name>A0A1D2AFI5_AUXPR</name>
<feature type="compositionally biased region" description="Pro residues" evidence="9">
    <location>
        <begin position="29"/>
        <end position="38"/>
    </location>
</feature>
<evidence type="ECO:0000256" key="4">
    <source>
        <dbReference type="ARBA" id="ARBA00012266"/>
    </source>
</evidence>
<dbReference type="InterPro" id="IPR005801">
    <property type="entry name" value="ADC_synthase"/>
</dbReference>
<organism evidence="12">
    <name type="scientific">Auxenochlorella protothecoides</name>
    <name type="common">Green microalga</name>
    <name type="synonym">Chlorella protothecoides</name>
    <dbReference type="NCBI Taxonomy" id="3075"/>
    <lineage>
        <taxon>Eukaryota</taxon>
        <taxon>Viridiplantae</taxon>
        <taxon>Chlorophyta</taxon>
        <taxon>core chlorophytes</taxon>
        <taxon>Trebouxiophyceae</taxon>
        <taxon>Chlorellales</taxon>
        <taxon>Chlorellaceae</taxon>
        <taxon>Auxenochlorella</taxon>
    </lineage>
</organism>
<proteinExistence type="inferred from homology"/>
<dbReference type="InterPro" id="IPR006805">
    <property type="entry name" value="Anth_synth_I_N"/>
</dbReference>
<evidence type="ECO:0000256" key="1">
    <source>
        <dbReference type="ARBA" id="ARBA00004873"/>
    </source>
</evidence>
<dbReference type="NCBIfam" id="TIGR00564">
    <property type="entry name" value="trpE_most"/>
    <property type="match status" value="1"/>
</dbReference>
<dbReference type="PANTHER" id="PTHR11236:SF9">
    <property type="entry name" value="ANTHRANILATE SYNTHASE COMPONENT 1"/>
    <property type="match status" value="1"/>
</dbReference>
<dbReference type="UniPathway" id="UPA00035">
    <property type="reaction ID" value="UER00040"/>
</dbReference>
<evidence type="ECO:0000256" key="8">
    <source>
        <dbReference type="ARBA" id="ARBA00023239"/>
    </source>
</evidence>
<evidence type="ECO:0000256" key="3">
    <source>
        <dbReference type="ARBA" id="ARBA00011653"/>
    </source>
</evidence>
<dbReference type="Pfam" id="PF04715">
    <property type="entry name" value="Anth_synt_I_N"/>
    <property type="match status" value="1"/>
</dbReference>
<evidence type="ECO:0000256" key="5">
    <source>
        <dbReference type="ARBA" id="ARBA00022605"/>
    </source>
</evidence>
<dbReference type="InterPro" id="IPR019999">
    <property type="entry name" value="Anth_synth_I-like"/>
</dbReference>
<feature type="compositionally biased region" description="Polar residues" evidence="9">
    <location>
        <begin position="1"/>
        <end position="15"/>
    </location>
</feature>
<dbReference type="Pfam" id="PF00425">
    <property type="entry name" value="Chorismate_bind"/>
    <property type="match status" value="1"/>
</dbReference>
<evidence type="ECO:0000256" key="2">
    <source>
        <dbReference type="ARBA" id="ARBA00009562"/>
    </source>
</evidence>
<evidence type="ECO:0000256" key="6">
    <source>
        <dbReference type="ARBA" id="ARBA00022822"/>
    </source>
</evidence>
<dbReference type="InterPro" id="IPR005256">
    <property type="entry name" value="Anth_synth_I_PabB"/>
</dbReference>
<feature type="domain" description="Anthranilate synthase component I N-terminal" evidence="11">
    <location>
        <begin position="113"/>
        <end position="263"/>
    </location>
</feature>
<keyword evidence="6" id="KW-0822">Tryptophan biosynthesis</keyword>